<dbReference type="AlphaFoldDB" id="A0A066YV25"/>
<protein>
    <submittedName>
        <fullName evidence="2">Uncharacterized protein</fullName>
    </submittedName>
</protein>
<feature type="region of interest" description="Disordered" evidence="1">
    <location>
        <begin position="1"/>
        <end position="160"/>
    </location>
</feature>
<organism evidence="2 3">
    <name type="scientific">Kitasatospora cheerisanensis KCTC 2395</name>
    <dbReference type="NCBI Taxonomy" id="1348663"/>
    <lineage>
        <taxon>Bacteria</taxon>
        <taxon>Bacillati</taxon>
        <taxon>Actinomycetota</taxon>
        <taxon>Actinomycetes</taxon>
        <taxon>Kitasatosporales</taxon>
        <taxon>Streptomycetaceae</taxon>
        <taxon>Kitasatospora</taxon>
    </lineage>
</organism>
<dbReference type="EMBL" id="JNBY01000131">
    <property type="protein sequence ID" value="KDN81765.1"/>
    <property type="molecule type" value="Genomic_DNA"/>
</dbReference>
<reference evidence="2 3" key="1">
    <citation type="submission" date="2014-05" db="EMBL/GenBank/DDBJ databases">
        <title>Draft Genome Sequence of Kitasatospora cheerisanensis KCTC 2395.</title>
        <authorList>
            <person name="Nam D.H."/>
        </authorList>
    </citation>
    <scope>NUCLEOTIDE SEQUENCE [LARGE SCALE GENOMIC DNA]</scope>
    <source>
        <strain evidence="2 3">KCTC 2395</strain>
    </source>
</reference>
<keyword evidence="3" id="KW-1185">Reference proteome</keyword>
<dbReference type="PATRIC" id="fig|1348663.4.peg.6275"/>
<evidence type="ECO:0000313" key="2">
    <source>
        <dbReference type="EMBL" id="KDN81765.1"/>
    </source>
</evidence>
<dbReference type="Proteomes" id="UP000027178">
    <property type="component" value="Unassembled WGS sequence"/>
</dbReference>
<name>A0A066YV25_9ACTN</name>
<feature type="compositionally biased region" description="Basic and acidic residues" evidence="1">
    <location>
        <begin position="106"/>
        <end position="120"/>
    </location>
</feature>
<dbReference type="HOGENOM" id="CLU_1649873_0_0_11"/>
<feature type="compositionally biased region" description="Basic residues" evidence="1">
    <location>
        <begin position="129"/>
        <end position="138"/>
    </location>
</feature>
<evidence type="ECO:0000256" key="1">
    <source>
        <dbReference type="SAM" id="MobiDB-lite"/>
    </source>
</evidence>
<accession>A0A066YV25</accession>
<gene>
    <name evidence="2" type="ORF">KCH_64850</name>
</gene>
<proteinExistence type="predicted"/>
<feature type="compositionally biased region" description="Basic residues" evidence="1">
    <location>
        <begin position="84"/>
        <end position="105"/>
    </location>
</feature>
<comment type="caution">
    <text evidence="2">The sequence shown here is derived from an EMBL/GenBank/DDBJ whole genome shotgun (WGS) entry which is preliminary data.</text>
</comment>
<evidence type="ECO:0000313" key="3">
    <source>
        <dbReference type="Proteomes" id="UP000027178"/>
    </source>
</evidence>
<sequence length="160" mass="18265">MKPQHRLWTGRPLSRRQAVREPGTGRQLPIGVRPSGNGPLPRPQHRRPVPDRHHPAHHRRQPPRPPGHPPRTPDRQPAPDGHPAHRPGRHHPQHGPHRPRQHHPHRGPDHPAEHPDHQQPTREQCLHAAHPRPARRRGASPPKLGPVPLRVDNASPRQWS</sequence>